<evidence type="ECO:0000313" key="4">
    <source>
        <dbReference type="Proteomes" id="UP000075683"/>
    </source>
</evidence>
<dbReference type="PATRIC" id="fig|301148.3.peg.1996"/>
<dbReference type="InterPro" id="IPR046096">
    <property type="entry name" value="DUF6114"/>
</dbReference>
<dbReference type="EMBL" id="LQYT01000133">
    <property type="protein sequence ID" value="KYD09018.1"/>
    <property type="molecule type" value="Genomic_DNA"/>
</dbReference>
<dbReference type="OrthoDB" id="2879577at2"/>
<proteinExistence type="predicted"/>
<organism evidence="3 4">
    <name type="scientific">Caldibacillus debilis</name>
    <dbReference type="NCBI Taxonomy" id="301148"/>
    <lineage>
        <taxon>Bacteria</taxon>
        <taxon>Bacillati</taxon>
        <taxon>Bacillota</taxon>
        <taxon>Bacilli</taxon>
        <taxon>Bacillales</taxon>
        <taxon>Bacillaceae</taxon>
        <taxon>Caldibacillus</taxon>
    </lineage>
</organism>
<dbReference type="RefSeq" id="WP_061570059.1">
    <property type="nucleotide sequence ID" value="NZ_LQYT01000133.1"/>
</dbReference>
<reference evidence="3 4" key="1">
    <citation type="submission" date="2016-01" db="EMBL/GenBank/DDBJ databases">
        <title>Draft Genome Sequences of Seven Thermophilic Sporeformers Isolated from Foods.</title>
        <authorList>
            <person name="Berendsen E.M."/>
            <person name="Wells-Bennik M.H."/>
            <person name="Krawcyk A.O."/>
            <person name="De Jong A."/>
            <person name="Holsappel S."/>
            <person name="Eijlander R.T."/>
            <person name="Kuipers O.P."/>
        </authorList>
    </citation>
    <scope>NUCLEOTIDE SEQUENCE [LARGE SCALE GENOMIC DNA]</scope>
    <source>
        <strain evidence="3 4">B4135</strain>
    </source>
</reference>
<dbReference type="AlphaFoldDB" id="A0A150L9K3"/>
<accession>A0A150L9K3</accession>
<feature type="region of interest" description="Disordered" evidence="1">
    <location>
        <begin position="143"/>
        <end position="167"/>
    </location>
</feature>
<keyword evidence="2" id="KW-0812">Transmembrane</keyword>
<gene>
    <name evidence="3" type="ORF">B4135_3929</name>
</gene>
<protein>
    <submittedName>
        <fullName evidence="3">Uncharacterized protein</fullName>
    </submittedName>
</protein>
<evidence type="ECO:0000256" key="1">
    <source>
        <dbReference type="SAM" id="MobiDB-lite"/>
    </source>
</evidence>
<sequence>MNRREKRRLKREEKLRRAYERLAEGGRFARWKNERPFWGGVLSILSALVILYIPLHLYAIAFIPGTFVFIGFLFGGLLLILGIFSLIYPQFSTVFGVIVIFLSVLSIMGALGGFLIGTILGIVSGSLLVGWERHEVDLSGFGPGAGGSRKGEPAPSVPDAGTGSLQA</sequence>
<keyword evidence="2" id="KW-0472">Membrane</keyword>
<feature type="transmembrane region" description="Helical" evidence="2">
    <location>
        <begin position="67"/>
        <end position="88"/>
    </location>
</feature>
<feature type="transmembrane region" description="Helical" evidence="2">
    <location>
        <begin position="37"/>
        <end position="61"/>
    </location>
</feature>
<keyword evidence="2" id="KW-1133">Transmembrane helix</keyword>
<name>A0A150L9K3_9BACI</name>
<comment type="caution">
    <text evidence="3">The sequence shown here is derived from an EMBL/GenBank/DDBJ whole genome shotgun (WGS) entry which is preliminary data.</text>
</comment>
<evidence type="ECO:0000256" key="2">
    <source>
        <dbReference type="SAM" id="Phobius"/>
    </source>
</evidence>
<dbReference type="Pfam" id="PF19609">
    <property type="entry name" value="DUF6114"/>
    <property type="match status" value="1"/>
</dbReference>
<evidence type="ECO:0000313" key="3">
    <source>
        <dbReference type="EMBL" id="KYD09018.1"/>
    </source>
</evidence>
<dbReference type="Proteomes" id="UP000075683">
    <property type="component" value="Unassembled WGS sequence"/>
</dbReference>
<dbReference type="STRING" id="301148.B4135_3929"/>
<feature type="transmembrane region" description="Helical" evidence="2">
    <location>
        <begin position="95"/>
        <end position="123"/>
    </location>
</feature>